<comment type="caution">
    <text evidence="1">The sequence shown here is derived from an EMBL/GenBank/DDBJ whole genome shotgun (WGS) entry which is preliminary data.</text>
</comment>
<reference evidence="1 2" key="1">
    <citation type="journal article" date="2022" name="New Phytol.">
        <title>Ecological generalism drives hyperdiversity of secondary metabolite gene clusters in xylarialean endophytes.</title>
        <authorList>
            <person name="Franco M.E.E."/>
            <person name="Wisecaver J.H."/>
            <person name="Arnold A.E."/>
            <person name="Ju Y.M."/>
            <person name="Slot J.C."/>
            <person name="Ahrendt S."/>
            <person name="Moore L.P."/>
            <person name="Eastman K.E."/>
            <person name="Scott K."/>
            <person name="Konkel Z."/>
            <person name="Mondo S.J."/>
            <person name="Kuo A."/>
            <person name="Hayes R.D."/>
            <person name="Haridas S."/>
            <person name="Andreopoulos B."/>
            <person name="Riley R."/>
            <person name="LaButti K."/>
            <person name="Pangilinan J."/>
            <person name="Lipzen A."/>
            <person name="Amirebrahimi M."/>
            <person name="Yan J."/>
            <person name="Adam C."/>
            <person name="Keymanesh K."/>
            <person name="Ng V."/>
            <person name="Louie K."/>
            <person name="Northen T."/>
            <person name="Drula E."/>
            <person name="Henrissat B."/>
            <person name="Hsieh H.M."/>
            <person name="Youens-Clark K."/>
            <person name="Lutzoni F."/>
            <person name="Miadlikowska J."/>
            <person name="Eastwood D.C."/>
            <person name="Hamelin R.C."/>
            <person name="Grigoriev I.V."/>
            <person name="U'Ren J.M."/>
        </authorList>
    </citation>
    <scope>NUCLEOTIDE SEQUENCE [LARGE SCALE GENOMIC DNA]</scope>
    <source>
        <strain evidence="1 2">ER1909</strain>
    </source>
</reference>
<organism evidence="1 2">
    <name type="scientific">Hypoxylon rubiginosum</name>
    <dbReference type="NCBI Taxonomy" id="110542"/>
    <lineage>
        <taxon>Eukaryota</taxon>
        <taxon>Fungi</taxon>
        <taxon>Dikarya</taxon>
        <taxon>Ascomycota</taxon>
        <taxon>Pezizomycotina</taxon>
        <taxon>Sordariomycetes</taxon>
        <taxon>Xylariomycetidae</taxon>
        <taxon>Xylariales</taxon>
        <taxon>Hypoxylaceae</taxon>
        <taxon>Hypoxylon</taxon>
    </lineage>
</organism>
<keyword evidence="2" id="KW-1185">Reference proteome</keyword>
<accession>A0ACC0DEX9</accession>
<name>A0ACC0DEX9_9PEZI</name>
<sequence length="551" mass="62146">MVAPMGESRATESTVPLTSEWDEERTEFRRSAQPKNAAKAMALDRHEWWLRYVNHHLLARRLDLRRVIVAVVAIVCLSMLVFEISHHELYRLAPFQNPGGLATEQPSVPGQCTTWPVGADGEYTPAQSLRNGTGSRPALKSFAPKGGWKKPAGIKIVALVFYGRKRTVDFLDCYLLQNLAANGGYLDEIRFMVHTNKEEDVTYLKDLVSKRDEHYHIVESGPCEGTSYGCIWDSVVEDNTIYIKIDDDIIFIHPDAIPQLVHTRIATPHPFAVSANLVNSPLTGYEHFHYGAIHAFRPDPNTKPSHVATESWRPSEKQPFPASKMPDLNMSDIKSLSLDDEIFPERPYFGHPFLLSEGDPYDLMKTPMGLNWLRGGDRGVAAAYEAAWESWAVAAQQQYSLLKNLEDDAVHRYFFGSPLDFSRSRANASTVALKHAAAAAKTEDAPGAEQLYDTAWKRYNLNFVALWGHDVRAALPIAEDDEQDLTVTVPRRERRPFVIDTRAVVGHLSFYPQHDGVRETDLLDRWRAFANDMVCAADNQKVPFDRRCPGF</sequence>
<dbReference type="EMBL" id="MU394287">
    <property type="protein sequence ID" value="KAI6091249.1"/>
    <property type="molecule type" value="Genomic_DNA"/>
</dbReference>
<evidence type="ECO:0000313" key="2">
    <source>
        <dbReference type="Proteomes" id="UP001497680"/>
    </source>
</evidence>
<protein>
    <submittedName>
        <fullName evidence="1">Uncharacterized protein</fullName>
    </submittedName>
</protein>
<proteinExistence type="predicted"/>
<evidence type="ECO:0000313" key="1">
    <source>
        <dbReference type="EMBL" id="KAI6091249.1"/>
    </source>
</evidence>
<gene>
    <name evidence="1" type="ORF">F4821DRAFT_226794</name>
</gene>
<dbReference type="Proteomes" id="UP001497680">
    <property type="component" value="Unassembled WGS sequence"/>
</dbReference>